<dbReference type="RefSeq" id="WP_154367317.1">
    <property type="nucleotide sequence ID" value="NZ_WKJM01000009.1"/>
</dbReference>
<feature type="chain" id="PRO_5026898568" evidence="1">
    <location>
        <begin position="24"/>
        <end position="199"/>
    </location>
</feature>
<gene>
    <name evidence="2" type="ORF">GJ697_12635</name>
</gene>
<sequence length="199" mass="22493">MKSIAACLIFILLGLAMTMDAFADMPPMVRTKNERKFKFGDITIVQSFNSMRDPMSPEFKVQVYDKKRLLLQLSDAAFDSFYPSPNGEAFVGLSNAGWPGTAAIIFDRRGRVLLLVEHGLAEFDYCSQTSTFIKEWYDGKDPQVKFPIFDTRKTPIPGITLKDCHGQTVDLLDTISKASANARITLRHEINIRYGDREK</sequence>
<protein>
    <submittedName>
        <fullName evidence="2">Uncharacterized protein</fullName>
    </submittedName>
</protein>
<evidence type="ECO:0000313" key="2">
    <source>
        <dbReference type="EMBL" id="MRX08686.1"/>
    </source>
</evidence>
<name>A0A6L5QG59_9BURK</name>
<dbReference type="AlphaFoldDB" id="A0A6L5QG59"/>
<keyword evidence="3" id="KW-1185">Reference proteome</keyword>
<feature type="signal peptide" evidence="1">
    <location>
        <begin position="1"/>
        <end position="23"/>
    </location>
</feature>
<organism evidence="2 3">
    <name type="scientific">Duganella alba</name>
    <dbReference type="NCBI Taxonomy" id="2666081"/>
    <lineage>
        <taxon>Bacteria</taxon>
        <taxon>Pseudomonadati</taxon>
        <taxon>Pseudomonadota</taxon>
        <taxon>Betaproteobacteria</taxon>
        <taxon>Burkholderiales</taxon>
        <taxon>Oxalobacteraceae</taxon>
        <taxon>Telluria group</taxon>
        <taxon>Duganella</taxon>
    </lineage>
</organism>
<dbReference type="Proteomes" id="UP000481037">
    <property type="component" value="Unassembled WGS sequence"/>
</dbReference>
<keyword evidence="1" id="KW-0732">Signal</keyword>
<evidence type="ECO:0000313" key="3">
    <source>
        <dbReference type="Proteomes" id="UP000481037"/>
    </source>
</evidence>
<evidence type="ECO:0000256" key="1">
    <source>
        <dbReference type="SAM" id="SignalP"/>
    </source>
</evidence>
<reference evidence="2 3" key="1">
    <citation type="submission" date="2019-11" db="EMBL/GenBank/DDBJ databases">
        <title>Novel species isolated from a subtropical stream in China.</title>
        <authorList>
            <person name="Lu H."/>
        </authorList>
    </citation>
    <scope>NUCLEOTIDE SEQUENCE [LARGE SCALE GENOMIC DNA]</scope>
    <source>
        <strain evidence="2 3">FT25W</strain>
    </source>
</reference>
<proteinExistence type="predicted"/>
<comment type="caution">
    <text evidence="2">The sequence shown here is derived from an EMBL/GenBank/DDBJ whole genome shotgun (WGS) entry which is preliminary data.</text>
</comment>
<accession>A0A6L5QG59</accession>
<dbReference type="EMBL" id="WKJM01000009">
    <property type="protein sequence ID" value="MRX08686.1"/>
    <property type="molecule type" value="Genomic_DNA"/>
</dbReference>